<keyword evidence="2" id="KW-1185">Reference proteome</keyword>
<accession>A0AAP2GLT7</accession>
<dbReference type="Proteomes" id="UP001319200">
    <property type="component" value="Unassembled WGS sequence"/>
</dbReference>
<evidence type="ECO:0000313" key="1">
    <source>
        <dbReference type="EMBL" id="MBT1700464.1"/>
    </source>
</evidence>
<name>A0AAP2GLT7_9BACT</name>
<dbReference type="EMBL" id="JAHESF010000041">
    <property type="protein sequence ID" value="MBT1700464.1"/>
    <property type="molecule type" value="Genomic_DNA"/>
</dbReference>
<dbReference type="PANTHER" id="PTHR34846">
    <property type="entry name" value="4-CARBOXYMUCONOLACTONE DECARBOXYLASE FAMILY PROTEIN (AFU_ORTHOLOGUE AFUA_6G11590)"/>
    <property type="match status" value="1"/>
</dbReference>
<protein>
    <submittedName>
        <fullName evidence="1">Carboxymuconolactone decarboxylase family protein</fullName>
    </submittedName>
</protein>
<dbReference type="Gene3D" id="1.20.1290.10">
    <property type="entry name" value="AhpD-like"/>
    <property type="match status" value="1"/>
</dbReference>
<dbReference type="PANTHER" id="PTHR34846:SF10">
    <property type="entry name" value="CYTOPLASMIC PROTEIN"/>
    <property type="match status" value="1"/>
</dbReference>
<comment type="caution">
    <text evidence="1">The sequence shown here is derived from an EMBL/GenBank/DDBJ whole genome shotgun (WGS) entry which is preliminary data.</text>
</comment>
<proteinExistence type="predicted"/>
<sequence>MDTLLPPIEKPAGLIMKLAYFFTRRQFGKVLMPLKVHSVRLPAAFGMFYGKVSQLDKKLTLRAETALLIRVQVARINICLFCMDASRRAAIDASMREDKFDALDQYSTSALFTEAERVALDYVTLLTKEKRVDPDTFARLSRHYSEREICEIVWLVGSEHLYNMTNIALNIHSDMLCDLSKRR</sequence>
<dbReference type="AlphaFoldDB" id="A0AAP2GLT7"/>
<gene>
    <name evidence="1" type="ORF">KK083_26490</name>
</gene>
<dbReference type="RefSeq" id="WP_254169117.1">
    <property type="nucleotide sequence ID" value="NZ_JAHESF010000041.1"/>
</dbReference>
<dbReference type="InterPro" id="IPR029032">
    <property type="entry name" value="AhpD-like"/>
</dbReference>
<dbReference type="SUPFAM" id="SSF69118">
    <property type="entry name" value="AhpD-like"/>
    <property type="match status" value="1"/>
</dbReference>
<reference evidence="1 2" key="1">
    <citation type="submission" date="2021-05" db="EMBL/GenBank/DDBJ databases">
        <title>A Polyphasic approach of four new species of the genus Ohtaekwangia: Ohtaekwangia histidinii sp. nov., Ohtaekwangia cretensis sp. nov., Ohtaekwangia indiensis sp. nov., Ohtaekwangia reichenbachii sp. nov. from diverse environment.</title>
        <authorList>
            <person name="Octaviana S."/>
        </authorList>
    </citation>
    <scope>NUCLEOTIDE SEQUENCE [LARGE SCALE GENOMIC DNA]</scope>
    <source>
        <strain evidence="1 2">PWU4</strain>
    </source>
</reference>
<evidence type="ECO:0000313" key="2">
    <source>
        <dbReference type="Proteomes" id="UP001319200"/>
    </source>
</evidence>
<organism evidence="1 2">
    <name type="scientific">Chryseosolibacter histidini</name>
    <dbReference type="NCBI Taxonomy" id="2782349"/>
    <lineage>
        <taxon>Bacteria</taxon>
        <taxon>Pseudomonadati</taxon>
        <taxon>Bacteroidota</taxon>
        <taxon>Cytophagia</taxon>
        <taxon>Cytophagales</taxon>
        <taxon>Chryseotaleaceae</taxon>
        <taxon>Chryseosolibacter</taxon>
    </lineage>
</organism>